<evidence type="ECO:0008006" key="4">
    <source>
        <dbReference type="Google" id="ProtNLM"/>
    </source>
</evidence>
<dbReference type="InterPro" id="IPR053957">
    <property type="entry name" value="DUF2089_Zn_ribbon"/>
</dbReference>
<dbReference type="Pfam" id="PF09862">
    <property type="entry name" value="DUF2089"/>
    <property type="match status" value="1"/>
</dbReference>
<comment type="caution">
    <text evidence="3">The sequence shown here is derived from an EMBL/GenBank/DDBJ whole genome shotgun (WGS) entry which is preliminary data.</text>
</comment>
<protein>
    <recommendedName>
        <fullName evidence="4">DUF2089 domain-containing protein</fullName>
    </recommendedName>
</protein>
<feature type="domain" description="DUF2089" evidence="1">
    <location>
        <begin position="42"/>
        <end position="85"/>
    </location>
</feature>
<reference evidence="3" key="1">
    <citation type="submission" date="2019-08" db="EMBL/GenBank/DDBJ databases">
        <authorList>
            <person name="Kucharzyk K."/>
            <person name="Murdoch R.W."/>
            <person name="Higgins S."/>
            <person name="Loffler F."/>
        </authorList>
    </citation>
    <scope>NUCLEOTIDE SEQUENCE</scope>
</reference>
<feature type="domain" description="DUF2089" evidence="2">
    <location>
        <begin position="9"/>
        <end position="37"/>
    </location>
</feature>
<dbReference type="EMBL" id="VSSQ01000279">
    <property type="protein sequence ID" value="MPL89388.1"/>
    <property type="molecule type" value="Genomic_DNA"/>
</dbReference>
<dbReference type="AlphaFoldDB" id="A0A644VDI4"/>
<sequence length="91" mass="10441">MEKRLPVSCPSCDSQLRVSSLLCEHCDTTVTGFFQLPVLMRLDQKEQSFILEFVKSSGSLKIMAEKLKLSYPTVRNMLDDLIEKIVKMDEK</sequence>
<dbReference type="Pfam" id="PF22747">
    <property type="entry name" value="Zn_ribbon_DUF2089"/>
    <property type="match status" value="1"/>
</dbReference>
<dbReference type="InterPro" id="IPR018658">
    <property type="entry name" value="DUF2089"/>
</dbReference>
<proteinExistence type="predicted"/>
<organism evidence="3">
    <name type="scientific">bioreactor metagenome</name>
    <dbReference type="NCBI Taxonomy" id="1076179"/>
    <lineage>
        <taxon>unclassified sequences</taxon>
        <taxon>metagenomes</taxon>
        <taxon>ecological metagenomes</taxon>
    </lineage>
</organism>
<evidence type="ECO:0000259" key="1">
    <source>
        <dbReference type="Pfam" id="PF09862"/>
    </source>
</evidence>
<evidence type="ECO:0000259" key="2">
    <source>
        <dbReference type="Pfam" id="PF22747"/>
    </source>
</evidence>
<accession>A0A644VDI4</accession>
<name>A0A644VDI4_9ZZZZ</name>
<gene>
    <name evidence="3" type="ORF">SDC9_35422</name>
</gene>
<evidence type="ECO:0000313" key="3">
    <source>
        <dbReference type="EMBL" id="MPL89388.1"/>
    </source>
</evidence>